<reference evidence="2 3" key="1">
    <citation type="submission" date="2020-08" db="EMBL/GenBank/DDBJ databases">
        <title>Genomic Encyclopedia of Type Strains, Phase III (KMG-III): the genomes of soil and plant-associated and newly described type strains.</title>
        <authorList>
            <person name="Whitman W."/>
        </authorList>
    </citation>
    <scope>NUCLEOTIDE SEQUENCE [LARGE SCALE GENOMIC DNA]</scope>
    <source>
        <strain evidence="2 3">CECT 5995</strain>
    </source>
</reference>
<dbReference type="InterPro" id="IPR014914">
    <property type="entry name" value="RES_dom"/>
</dbReference>
<sequence length="229" mass="25689">MNLASFPRLPERDVTGYRLVNSKFPPIHLFDDVADEAEFEALYALQAMTNPRLLVEAGDLGLIARDEIPFGIPGCAYATAPFTHVNPAGSRFGDGSFGVLYLADSLTTAIEEVRHHQQCYWQNVPQLHYERFTFRGLRGHFDEQGVRDALSLPTDDSLLAPSDYTASRALGRAIHEAGDSGIRFPSVRRPGATCWGLMTPRRVRELVQTRHYEMIWNGRLAEVNQLSSR</sequence>
<evidence type="ECO:0000313" key="2">
    <source>
        <dbReference type="EMBL" id="MBB3140976.1"/>
    </source>
</evidence>
<dbReference type="Proteomes" id="UP000525987">
    <property type="component" value="Unassembled WGS sequence"/>
</dbReference>
<evidence type="ECO:0000313" key="3">
    <source>
        <dbReference type="Proteomes" id="UP000525987"/>
    </source>
</evidence>
<dbReference type="AlphaFoldDB" id="A0A7W5G617"/>
<dbReference type="EMBL" id="JACHXM010000006">
    <property type="protein sequence ID" value="MBB3140976.1"/>
    <property type="molecule type" value="Genomic_DNA"/>
</dbReference>
<dbReference type="RefSeq" id="WP_343066358.1">
    <property type="nucleotide sequence ID" value="NZ_JACHXM010000006.1"/>
</dbReference>
<comment type="caution">
    <text evidence="2">The sequence shown here is derived from an EMBL/GenBank/DDBJ whole genome shotgun (WGS) entry which is preliminary data.</text>
</comment>
<keyword evidence="3" id="KW-1185">Reference proteome</keyword>
<organism evidence="2 3">
    <name type="scientific">Halomonas organivorans</name>
    <dbReference type="NCBI Taxonomy" id="257772"/>
    <lineage>
        <taxon>Bacteria</taxon>
        <taxon>Pseudomonadati</taxon>
        <taxon>Pseudomonadota</taxon>
        <taxon>Gammaproteobacteria</taxon>
        <taxon>Oceanospirillales</taxon>
        <taxon>Halomonadaceae</taxon>
        <taxon>Halomonas</taxon>
    </lineage>
</organism>
<name>A0A7W5G617_9GAMM</name>
<dbReference type="SMART" id="SM00953">
    <property type="entry name" value="RES"/>
    <property type="match status" value="1"/>
</dbReference>
<feature type="domain" description="RES" evidence="1">
    <location>
        <begin position="81"/>
        <end position="209"/>
    </location>
</feature>
<proteinExistence type="predicted"/>
<accession>A0A7W5G617</accession>
<protein>
    <recommendedName>
        <fullName evidence="1">RES domain-containing protein</fullName>
    </recommendedName>
</protein>
<evidence type="ECO:0000259" key="1">
    <source>
        <dbReference type="SMART" id="SM00953"/>
    </source>
</evidence>
<dbReference type="Pfam" id="PF08808">
    <property type="entry name" value="RES"/>
    <property type="match status" value="1"/>
</dbReference>
<gene>
    <name evidence="2" type="ORF">FHR96_001845</name>
</gene>